<evidence type="ECO:0000313" key="2">
    <source>
        <dbReference type="Proteomes" id="UP000293036"/>
    </source>
</evidence>
<organism evidence="1 2">
    <name type="scientific">Arcanobacterium bovis</name>
    <dbReference type="NCBI Taxonomy" id="2529275"/>
    <lineage>
        <taxon>Bacteria</taxon>
        <taxon>Bacillati</taxon>
        <taxon>Actinomycetota</taxon>
        <taxon>Actinomycetes</taxon>
        <taxon>Actinomycetales</taxon>
        <taxon>Actinomycetaceae</taxon>
        <taxon>Arcanobacterium</taxon>
    </lineage>
</organism>
<comment type="caution">
    <text evidence="1">The sequence shown here is derived from an EMBL/GenBank/DDBJ whole genome shotgun (WGS) entry which is preliminary data.</text>
</comment>
<reference evidence="1 2" key="1">
    <citation type="submission" date="2019-02" db="EMBL/GenBank/DDBJ databases">
        <title>Arcanobacterium bovis sp. nov., isolated from the milk of a cow with mastitis.</title>
        <authorList>
            <person name="Sammra O."/>
            <person name="Foster G."/>
            <person name="Hassan A."/>
            <person name="Alssahen M."/>
            <person name="Laemmler C."/>
            <person name="Borowiak M."/>
            <person name="Malorny B."/>
            <person name="Abdulmawjood A."/>
        </authorList>
    </citation>
    <scope>NUCLEOTIDE SEQUENCE [LARGE SCALE GENOMIC DNA]</scope>
    <source>
        <strain evidence="1 2">C605018/01/1</strain>
    </source>
</reference>
<dbReference type="EMBL" id="SJDT01000006">
    <property type="protein sequence ID" value="TBW20958.1"/>
    <property type="molecule type" value="Genomic_DNA"/>
</dbReference>
<dbReference type="RefSeq" id="WP_131282009.1">
    <property type="nucleotide sequence ID" value="NZ_JBHSLR010000005.1"/>
</dbReference>
<proteinExistence type="predicted"/>
<dbReference type="OrthoDB" id="2081070at2"/>
<sequence>MDNATLSRVNLFGVLRTLETLVQLDDKAAQVIAHADETIQFTSPKGTMRLVIKNGTIKHLEGAGPNTMNLAFPAPIMVNKMFAGTGAPVPVKGIRRIKFLTGPFTDLTNILTEYLMPTPQKLQDPEYRRRNTILTLHIASYALAEIANHDVAGKEAASRMRDGDLQLAVIGGPALIIRIKDHRLRVVEGLSNHPSAKMVFSDLDVAGGVLRGEIPSFEAVGKDQIQLGGFVPILDNFNKLLGLVPHYLG</sequence>
<dbReference type="AlphaFoldDB" id="A0A4Q9UYZ6"/>
<evidence type="ECO:0000313" key="1">
    <source>
        <dbReference type="EMBL" id="TBW20958.1"/>
    </source>
</evidence>
<dbReference type="Proteomes" id="UP000293036">
    <property type="component" value="Unassembled WGS sequence"/>
</dbReference>
<evidence type="ECO:0008006" key="3">
    <source>
        <dbReference type="Google" id="ProtNLM"/>
    </source>
</evidence>
<gene>
    <name evidence="1" type="ORF">EZJ44_07680</name>
</gene>
<accession>A0A4Q9UYZ6</accession>
<name>A0A4Q9UYZ6_9ACTO</name>
<keyword evidence="2" id="KW-1185">Reference proteome</keyword>
<protein>
    <recommendedName>
        <fullName evidence="3">SCP2 domain-containing protein</fullName>
    </recommendedName>
</protein>